<keyword evidence="2" id="KW-1185">Reference proteome</keyword>
<proteinExistence type="predicted"/>
<dbReference type="EMBL" id="CP013002">
    <property type="protein sequence ID" value="ALL13559.1"/>
    <property type="molecule type" value="Genomic_DNA"/>
</dbReference>
<dbReference type="AlphaFoldDB" id="A0A0P0NZD1"/>
<name>A0A0P0NZD1_9CAUL</name>
<accession>A0A0P0NZD1</accession>
<evidence type="ECO:0000313" key="2">
    <source>
        <dbReference type="Proteomes" id="UP000056905"/>
    </source>
</evidence>
<evidence type="ECO:0000313" key="1">
    <source>
        <dbReference type="EMBL" id="ALL13559.1"/>
    </source>
</evidence>
<gene>
    <name evidence="1" type="ORF">AQ619_09455</name>
</gene>
<organism evidence="1 2">
    <name type="scientific">Caulobacter henricii</name>
    <dbReference type="NCBI Taxonomy" id="69395"/>
    <lineage>
        <taxon>Bacteria</taxon>
        <taxon>Pseudomonadati</taxon>
        <taxon>Pseudomonadota</taxon>
        <taxon>Alphaproteobacteria</taxon>
        <taxon>Caulobacterales</taxon>
        <taxon>Caulobacteraceae</taxon>
        <taxon>Caulobacter</taxon>
    </lineage>
</organism>
<reference evidence="1 2" key="1">
    <citation type="submission" date="2015-10" db="EMBL/GenBank/DDBJ databases">
        <title>Conservation of the essential genome among Caulobacter and Brevundimonas species.</title>
        <authorList>
            <person name="Scott D."/>
            <person name="Ely B."/>
        </authorList>
    </citation>
    <scope>NUCLEOTIDE SEQUENCE [LARGE SCALE GENOMIC DNA]</scope>
    <source>
        <strain evidence="1 2">CB4</strain>
    </source>
</reference>
<dbReference type="KEGG" id="chq:AQ619_09455"/>
<dbReference type="Proteomes" id="UP000056905">
    <property type="component" value="Chromosome"/>
</dbReference>
<protein>
    <submittedName>
        <fullName evidence="1">Uncharacterized protein</fullName>
    </submittedName>
</protein>
<sequence length="159" mass="17910">MAWSLTVRKALVALHRLCWRRYGSIMTTADDHWPATLQRVVALLHFKLADPKANPQGLTVEVRQDLTILPALIQTAVKAAIELDQWVAAESKEAPVNREAIVARKQFLRALIAEPPGSTRSPFTMGYDAAYRLRLEKLIWAAIADHPRRRLEELAAARP</sequence>